<dbReference type="InterPro" id="IPR007863">
    <property type="entry name" value="Peptidase_M16_C"/>
</dbReference>
<reference evidence="6" key="1">
    <citation type="journal article" date="2019" name="Int. J. Syst. Evol. Microbiol.">
        <title>The Global Catalogue of Microorganisms (GCM) 10K type strain sequencing project: providing services to taxonomists for standard genome sequencing and annotation.</title>
        <authorList>
            <consortium name="The Broad Institute Genomics Platform"/>
            <consortium name="The Broad Institute Genome Sequencing Center for Infectious Disease"/>
            <person name="Wu L."/>
            <person name="Ma J."/>
        </authorList>
    </citation>
    <scope>NUCLEOTIDE SEQUENCE [LARGE SCALE GENOMIC DNA]</scope>
    <source>
        <strain evidence="6">CCUG 64793</strain>
    </source>
</reference>
<evidence type="ECO:0000256" key="1">
    <source>
        <dbReference type="SAM" id="MobiDB-lite"/>
    </source>
</evidence>
<feature type="signal peptide" evidence="2">
    <location>
        <begin position="1"/>
        <end position="21"/>
    </location>
</feature>
<evidence type="ECO:0000259" key="4">
    <source>
        <dbReference type="Pfam" id="PF05193"/>
    </source>
</evidence>
<sequence length="939" mass="106870">MKAIKFFLILLLVSQGSAIQAQEQNTDFNVDFESFTLENGLNVIFHTDRSDPVVAVALTAHVGSSREKEGRTGFAHLFEHLLFLESENLGKGGLDEMSARIGGSGANGSTSRDRTNYFQTVPKDALEKMIWAEADKLGFFINTVTEPVLAKEKQVVKNEKRQSYDNQPYGHTMYVIDKNLYPEDHPYHWQVIGSLEDLQNATLQDVKDFYNKWYVPNNVTLTIAGDFDKEQAREWVHKYFDEIPSGEEIKRQEKQLVKLDESKKLYYEDNFAKLPELTMAWPSVYFYHQDYYALEVLAKYLSEGKNAPLYQKLVKEKQLTDRVQMYNYASELAGELLLQVRAYDGTDLDKVKAAIEETFSEFEKTGIPEKDLKRIKAGQESAFYNSISSVLGKGFQLAQYQIFANDPNYINKDVNKILEVTSRDVMQAYNKYIKGGNYVMTSFVPKGQTELAVENSKPAEVTEEKIVEDSEKEFDFKDSQYEKTPSSFDRSTEPPYSSLPEPVIPEIWGTNLPSGLKVYGITNNEVPLVKFSFEIKGGLMLEKPENAGVSNLLANLMTRGTATKTPKELEEAIELLGAEIEVEAGDEKISINGSTLAKNYDKTLELVKEILLEPRWDEEEFKLVKQQVLSKLRQQEADPNSIANNQFRKLIYGENNILSYNNLGTKSSVQNLKLQDLKDYYNEHLSPLSTKFLVVGAIEKDKATAALKDLSASWPPKMVKFPDLPEPKNPQKARLYFYDLPGAKQSVFRFGNLALAATDEDFYPAEVMNYRLGGGGFASQLLQQLREEKGYTYGVRSKFSGGNETGPFLISTAVRSNVTYDAAKLIRDILQDYSENYDQEDLDVTQSYMIKSNTRKFETLKAKLDMLSDISNYNLDRDFVKQREELVRNLTVMDIQELADKYISPDKMIYVIVGDAETQLEKLEELELGEPILLNKEQE</sequence>
<dbReference type="PANTHER" id="PTHR11851">
    <property type="entry name" value="METALLOPROTEASE"/>
    <property type="match status" value="1"/>
</dbReference>
<evidence type="ECO:0000259" key="3">
    <source>
        <dbReference type="Pfam" id="PF00675"/>
    </source>
</evidence>
<feature type="compositionally biased region" description="Basic and acidic residues" evidence="1">
    <location>
        <begin position="460"/>
        <end position="481"/>
    </location>
</feature>
<dbReference type="RefSeq" id="WP_380744135.1">
    <property type="nucleotide sequence ID" value="NZ_JBHTLI010000001.1"/>
</dbReference>
<keyword evidence="2" id="KW-0732">Signal</keyword>
<proteinExistence type="predicted"/>
<dbReference type="Pfam" id="PF05193">
    <property type="entry name" value="Peptidase_M16_C"/>
    <property type="match status" value="2"/>
</dbReference>
<name>A0ABW3NSF5_9FLAO</name>
<evidence type="ECO:0000256" key="2">
    <source>
        <dbReference type="SAM" id="SignalP"/>
    </source>
</evidence>
<feature type="domain" description="Peptidase M16 C-terminal" evidence="4">
    <location>
        <begin position="672"/>
        <end position="846"/>
    </location>
</feature>
<dbReference type="InterPro" id="IPR011249">
    <property type="entry name" value="Metalloenz_LuxS/M16"/>
</dbReference>
<feature type="chain" id="PRO_5047069297" evidence="2">
    <location>
        <begin position="22"/>
        <end position="939"/>
    </location>
</feature>
<gene>
    <name evidence="5" type="ORF">ACFQ3Q_06615</name>
</gene>
<dbReference type="PANTHER" id="PTHR11851:SF225">
    <property type="entry name" value="NON-PEPTIDASE HOMOLOG YMXG"/>
    <property type="match status" value="1"/>
</dbReference>
<feature type="domain" description="Peptidase M16 N-terminal" evidence="3">
    <location>
        <begin position="43"/>
        <end position="158"/>
    </location>
</feature>
<dbReference type="InterPro" id="IPR011765">
    <property type="entry name" value="Pept_M16_N"/>
</dbReference>
<evidence type="ECO:0000313" key="5">
    <source>
        <dbReference type="EMBL" id="MFD1095412.1"/>
    </source>
</evidence>
<protein>
    <submittedName>
        <fullName evidence="5">M16 family metallopeptidase</fullName>
    </submittedName>
</protein>
<feature type="region of interest" description="Disordered" evidence="1">
    <location>
        <begin position="454"/>
        <end position="497"/>
    </location>
</feature>
<keyword evidence="6" id="KW-1185">Reference proteome</keyword>
<feature type="domain" description="Peptidase M16 N-terminal" evidence="3">
    <location>
        <begin position="529"/>
        <end position="649"/>
    </location>
</feature>
<dbReference type="EMBL" id="JBHTLI010000001">
    <property type="protein sequence ID" value="MFD1095412.1"/>
    <property type="molecule type" value="Genomic_DNA"/>
</dbReference>
<organism evidence="5 6">
    <name type="scientific">Salegentibacter chungangensis</name>
    <dbReference type="NCBI Taxonomy" id="1335724"/>
    <lineage>
        <taxon>Bacteria</taxon>
        <taxon>Pseudomonadati</taxon>
        <taxon>Bacteroidota</taxon>
        <taxon>Flavobacteriia</taxon>
        <taxon>Flavobacteriales</taxon>
        <taxon>Flavobacteriaceae</taxon>
        <taxon>Salegentibacter</taxon>
    </lineage>
</organism>
<dbReference type="Proteomes" id="UP001597131">
    <property type="component" value="Unassembled WGS sequence"/>
</dbReference>
<dbReference type="Pfam" id="PF00675">
    <property type="entry name" value="Peptidase_M16"/>
    <property type="match status" value="2"/>
</dbReference>
<accession>A0ABW3NSF5</accession>
<dbReference type="InterPro" id="IPR050361">
    <property type="entry name" value="MPP/UQCRC_Complex"/>
</dbReference>
<comment type="caution">
    <text evidence="5">The sequence shown here is derived from an EMBL/GenBank/DDBJ whole genome shotgun (WGS) entry which is preliminary data.</text>
</comment>
<dbReference type="SUPFAM" id="SSF63411">
    <property type="entry name" value="LuxS/MPP-like metallohydrolase"/>
    <property type="match status" value="4"/>
</dbReference>
<feature type="domain" description="Peptidase M16 C-terminal" evidence="4">
    <location>
        <begin position="201"/>
        <end position="377"/>
    </location>
</feature>
<dbReference type="Gene3D" id="3.30.830.10">
    <property type="entry name" value="Metalloenzyme, LuxS/M16 peptidase-like"/>
    <property type="match status" value="4"/>
</dbReference>
<evidence type="ECO:0000313" key="6">
    <source>
        <dbReference type="Proteomes" id="UP001597131"/>
    </source>
</evidence>